<dbReference type="RefSeq" id="WP_219052139.1">
    <property type="nucleotide sequence ID" value="NZ_JAHWDP010000002.1"/>
</dbReference>
<evidence type="ECO:0000259" key="1">
    <source>
        <dbReference type="Pfam" id="PF00535"/>
    </source>
</evidence>
<protein>
    <submittedName>
        <fullName evidence="2">Glycosyltransferase</fullName>
    </submittedName>
</protein>
<feature type="domain" description="Glycosyltransferase 2-like" evidence="1">
    <location>
        <begin position="5"/>
        <end position="124"/>
    </location>
</feature>
<dbReference type="PANTHER" id="PTHR22916">
    <property type="entry name" value="GLYCOSYLTRANSFERASE"/>
    <property type="match status" value="1"/>
</dbReference>
<accession>A0A9X1FNQ1</accession>
<dbReference type="Pfam" id="PF00535">
    <property type="entry name" value="Glycos_transf_2"/>
    <property type="match status" value="1"/>
</dbReference>
<comment type="caution">
    <text evidence="2">The sequence shown here is derived from an EMBL/GenBank/DDBJ whole genome shotgun (WGS) entry which is preliminary data.</text>
</comment>
<dbReference type="Proteomes" id="UP001138686">
    <property type="component" value="Unassembled WGS sequence"/>
</dbReference>
<gene>
    <name evidence="2" type="ORF">KXJ69_06375</name>
</gene>
<evidence type="ECO:0000313" key="2">
    <source>
        <dbReference type="EMBL" id="MBW2937725.1"/>
    </source>
</evidence>
<keyword evidence="3" id="KW-1185">Reference proteome</keyword>
<proteinExistence type="predicted"/>
<organism evidence="2 3">
    <name type="scientific">Halomarinibacterium sedimenti</name>
    <dbReference type="NCBI Taxonomy" id="2857106"/>
    <lineage>
        <taxon>Bacteria</taxon>
        <taxon>Pseudomonadati</taxon>
        <taxon>Bacteroidota</taxon>
        <taxon>Flavobacteriia</taxon>
        <taxon>Flavobacteriales</taxon>
        <taxon>Flavobacteriaceae</taxon>
        <taxon>Halomarinibacterium</taxon>
    </lineage>
</organism>
<reference evidence="2" key="1">
    <citation type="submission" date="2021-07" db="EMBL/GenBank/DDBJ databases">
        <title>Aureisphaera sp. CAU 1614 isolated from sea sediment.</title>
        <authorList>
            <person name="Kim W."/>
        </authorList>
    </citation>
    <scope>NUCLEOTIDE SEQUENCE</scope>
    <source>
        <strain evidence="2">CAU 1614</strain>
    </source>
</reference>
<dbReference type="GO" id="GO:0016758">
    <property type="term" value="F:hexosyltransferase activity"/>
    <property type="evidence" value="ECO:0007669"/>
    <property type="project" value="UniProtKB-ARBA"/>
</dbReference>
<dbReference type="CDD" id="cd06433">
    <property type="entry name" value="GT_2_WfgS_like"/>
    <property type="match status" value="1"/>
</dbReference>
<sequence length="265" mass="30649">MPSLSIIIPTYNSSETIWEALESIKNQTFQDLEVLIMDGESQDATVALVEKFRIDYPKIACYVQKDEGVYDAMNKALPIAKGDYLYFFGSDDVLENPHVLEDVFSEIQGVDFLYGNVRFKKSGEIYSGKSSYEKLVYKQISICHQAIFYSKKVFDLVGNYNTKYYVHADHDLNIRCFENEEIKIKYIDKVIAVFNELGLSGMKSNADGYRNDLTKKIVESNNLLSQIVYERDKLEAEVKALKNSRSYKLGRWFLKPFSYLKSRKK</sequence>
<dbReference type="InterPro" id="IPR001173">
    <property type="entry name" value="Glyco_trans_2-like"/>
</dbReference>
<evidence type="ECO:0000313" key="3">
    <source>
        <dbReference type="Proteomes" id="UP001138686"/>
    </source>
</evidence>
<dbReference type="AlphaFoldDB" id="A0A9X1FNQ1"/>
<dbReference type="EMBL" id="JAHWDP010000002">
    <property type="protein sequence ID" value="MBW2937725.1"/>
    <property type="molecule type" value="Genomic_DNA"/>
</dbReference>
<dbReference type="PANTHER" id="PTHR22916:SF3">
    <property type="entry name" value="UDP-GLCNAC:BETAGAL BETA-1,3-N-ACETYLGLUCOSAMINYLTRANSFERASE-LIKE PROTEIN 1"/>
    <property type="match status" value="1"/>
</dbReference>
<name>A0A9X1FNQ1_9FLAO</name>